<dbReference type="PANTHER" id="PTHR23093">
    <property type="entry name" value="SIMILAR TO CHROMOSOME 3 OPEN READING FRAME 20"/>
    <property type="match status" value="1"/>
</dbReference>
<dbReference type="InterPro" id="IPR029281">
    <property type="entry name" value="FAM194_C"/>
</dbReference>
<sequence length="1183" mass="131467">MQEPETDTFFFKQRRVHKTPKRFRKRPEDLPQELRYAHLNPRVAAYLATKEKDGKSSDSQELDDGLGSKSLLPQITHSVSLIRQRLDTLMTHDEDSQRLVFDDARSKAENLLYSLSTILYRFWGVRIDLGKTLGEQLTSTYKDLIAEVRYVPREWQCLANRDAYLHHLLSRSASSGSTQRKDETGSISCTTTGGSVTGQTPSHGDEDRTKDAEAGKRSKVKMSGKLTDIAEDEEASNAGFHSKSRRKASSPRVCNSRLSVCRSKTRLERLKTIVPDSDHSRGGMLAVCFFFTASISRSGGDNTARMRFGGSGSLGFMHHDHHNESGGSNAGYWTIINFQLSSKQCEEKGWIVHPECSTDIERDTLLKWATYQLRTAIKARWQQVLYDKETGNDRPIVLRYYGDQQLEEQSRHKRRVIRSSLPSGAQLISQGCLPVVPRMFPATQGRVLFMVSVSDGSSTVFYPSGYPAIVISRSAPGSPGYYTYVFSNSPDQTMLAVFTPSGKACSYHSNGIVQFLATEHGGTLAEPSGEIIRRWSWPPTKGKLSASVCLELNCFITFRCSSQVNMNLFYTCQKESVRIAVGQVTGAREPATREELGHLVSGHPFMSKTAKEFSRPYRADRPVKKTSRVKKGRKFGMSVEIQKILDFDMDTTENDEMADRILHKLQLKIKEVAESWMDHYRVVLGISSPLMRNMHDHPMPRHRNVASAKSSGLHVIIESIATQVPRIKLCARVPSAPTALSTDRSEGRPSPEKQMDLATDGTTGSTTQTPAVTFDDGCEDVVTLIVPERMMDHRKSTQVSRVPSPHPTLPDTLSIGETRSIISTRIVRSQSAPLHVMVSTLDSWGPAVCLCPVALRHRMLGAERSHCQCHGNVVPFITDVEYDEFIQQCAPPNQLVVISVVSTLYPEVTSAGSAMLEHIYFEKNNKRTHPCVQSRTDAFRVIHYDVATAAEYTTHTQPLLSKRHNVVPGMFLIYANGKLVFCDHIFNGYGSERKDFHKQMILSRQMAARDQYLPKDFHFSPMRGRHGSRAAWGGEIGGVRSVGHIPSNPLLRAVSSNSMSSGDSREMGLDFRIGSATPTPRMAMPSVFPSAAREYMERMLVLCGSGQANSQPAGGQSRVGPATKGISMSMASTLPWSPLPLVTPPRGNTNDGGKGDSVQVQRVKPLMSGRELHIPKLVLQSLP</sequence>
<accession>A0AAD9P7X5</accession>
<dbReference type="AlphaFoldDB" id="A0AAD9P7X5"/>
<name>A0AAD9P7X5_RIDPI</name>
<dbReference type="Pfam" id="PF14977">
    <property type="entry name" value="FAM194"/>
    <property type="match status" value="1"/>
</dbReference>
<evidence type="ECO:0000313" key="3">
    <source>
        <dbReference type="EMBL" id="KAK2189841.1"/>
    </source>
</evidence>
<comment type="caution">
    <text evidence="3">The sequence shown here is derived from an EMBL/GenBank/DDBJ whole genome shotgun (WGS) entry which is preliminary data.</text>
</comment>
<protein>
    <recommendedName>
        <fullName evidence="2">FAM194 C-terminal domain-containing protein</fullName>
    </recommendedName>
</protein>
<feature type="domain" description="FAM194 C-terminal" evidence="2">
    <location>
        <begin position="447"/>
        <end position="599"/>
    </location>
</feature>
<evidence type="ECO:0000313" key="4">
    <source>
        <dbReference type="Proteomes" id="UP001209878"/>
    </source>
</evidence>
<dbReference type="Proteomes" id="UP001209878">
    <property type="component" value="Unassembled WGS sequence"/>
</dbReference>
<feature type="compositionally biased region" description="Basic and acidic residues" evidence="1">
    <location>
        <begin position="743"/>
        <end position="755"/>
    </location>
</feature>
<gene>
    <name evidence="3" type="ORF">NP493_95g00017</name>
</gene>
<feature type="region of interest" description="Disordered" evidence="1">
    <location>
        <begin position="735"/>
        <end position="773"/>
    </location>
</feature>
<feature type="compositionally biased region" description="Low complexity" evidence="1">
    <location>
        <begin position="759"/>
        <end position="773"/>
    </location>
</feature>
<reference evidence="3" key="1">
    <citation type="journal article" date="2023" name="Mol. Biol. Evol.">
        <title>Third-Generation Sequencing Reveals the Adaptive Role of the Epigenome in Three Deep-Sea Polychaetes.</title>
        <authorList>
            <person name="Perez M."/>
            <person name="Aroh O."/>
            <person name="Sun Y."/>
            <person name="Lan Y."/>
            <person name="Juniper S.K."/>
            <person name="Young C.R."/>
            <person name="Angers B."/>
            <person name="Qian P.Y."/>
        </authorList>
    </citation>
    <scope>NUCLEOTIDE SEQUENCE</scope>
    <source>
        <strain evidence="3">R07B-5</strain>
    </source>
</reference>
<organism evidence="3 4">
    <name type="scientific">Ridgeia piscesae</name>
    <name type="common">Tubeworm</name>
    <dbReference type="NCBI Taxonomy" id="27915"/>
    <lineage>
        <taxon>Eukaryota</taxon>
        <taxon>Metazoa</taxon>
        <taxon>Spiralia</taxon>
        <taxon>Lophotrochozoa</taxon>
        <taxon>Annelida</taxon>
        <taxon>Polychaeta</taxon>
        <taxon>Sedentaria</taxon>
        <taxon>Canalipalpata</taxon>
        <taxon>Sabellida</taxon>
        <taxon>Siboglinidae</taxon>
        <taxon>Ridgeia</taxon>
    </lineage>
</organism>
<feature type="compositionally biased region" description="Basic and acidic residues" evidence="1">
    <location>
        <begin position="203"/>
        <end position="216"/>
    </location>
</feature>
<evidence type="ECO:0000259" key="2">
    <source>
        <dbReference type="Pfam" id="PF14977"/>
    </source>
</evidence>
<feature type="region of interest" description="Disordered" evidence="1">
    <location>
        <begin position="172"/>
        <end position="230"/>
    </location>
</feature>
<evidence type="ECO:0000256" key="1">
    <source>
        <dbReference type="SAM" id="MobiDB-lite"/>
    </source>
</evidence>
<feature type="compositionally biased region" description="Low complexity" evidence="1">
    <location>
        <begin position="185"/>
        <end position="202"/>
    </location>
</feature>
<keyword evidence="4" id="KW-1185">Reference proteome</keyword>
<dbReference type="PANTHER" id="PTHR23093:SF16">
    <property type="entry name" value="FAM194 C-TERMINAL DOMAIN-CONTAINING PROTEIN"/>
    <property type="match status" value="1"/>
</dbReference>
<feature type="region of interest" description="Disordered" evidence="1">
    <location>
        <begin position="793"/>
        <end position="812"/>
    </location>
</feature>
<proteinExistence type="predicted"/>
<dbReference type="EMBL" id="JAODUO010000095">
    <property type="protein sequence ID" value="KAK2189841.1"/>
    <property type="molecule type" value="Genomic_DNA"/>
</dbReference>